<organism evidence="2 3">
    <name type="scientific">Ajellomyces capsulatus</name>
    <name type="common">Darling's disease fungus</name>
    <name type="synonym">Histoplasma capsulatum</name>
    <dbReference type="NCBI Taxonomy" id="5037"/>
    <lineage>
        <taxon>Eukaryota</taxon>
        <taxon>Fungi</taxon>
        <taxon>Dikarya</taxon>
        <taxon>Ascomycota</taxon>
        <taxon>Pezizomycotina</taxon>
        <taxon>Eurotiomycetes</taxon>
        <taxon>Eurotiomycetidae</taxon>
        <taxon>Onygenales</taxon>
        <taxon>Ajellomycetaceae</taxon>
        <taxon>Histoplasma</taxon>
    </lineage>
</organism>
<dbReference type="OrthoDB" id="4152607at2759"/>
<dbReference type="Proteomes" id="UP000663671">
    <property type="component" value="Chromosome 1"/>
</dbReference>
<dbReference type="InterPro" id="IPR056009">
    <property type="entry name" value="DUF7587"/>
</dbReference>
<accession>A0A8A1ME37</accession>
<evidence type="ECO:0000259" key="1">
    <source>
        <dbReference type="Pfam" id="PF24494"/>
    </source>
</evidence>
<sequence length="454" mass="52510">MAVATLTDSMRNTHLSDSLGEPECLLFNPQGDTSWLQERLDKIPRFLFRVASPRSDGETNETWVRSESASRDKVRCQEDTFSALNSERRRVIARALNEHLRWWPKYNSNDNFVSWTSSLLFALQYVFYRHLSASDGSSLEEIKLYVLDTTRFPRGTFIRDLDLIGAFRKFDDHPFWKNLDNLWRLRVDHGYYFGEYLSQGSLKIVDKCQMITAQALTDENKLYILQPLFKERCKPPQKNERPDWTKEVRRFRSIIWPNARSPQTPSEEMHDKMKAVHGIANMFDPGWKLPLAVYFAALIEPETEEQQRTNVDTVFSASFRSNIFSGSSSSSSSLQPIFNRFPNRPEEERKAYAPLDVKVIAPDTMPELIRVQDIFREIYKDSRLRTAFGIIDLVAEAESSIRSLHIRNVCGDQEDTLVAADSRAGQKLLSQLDTIKYLCELVSREILPSIANED</sequence>
<gene>
    <name evidence="2" type="ORF">I7I51_00498</name>
</gene>
<dbReference type="EMBL" id="CP069114">
    <property type="protein sequence ID" value="QSS63440.1"/>
    <property type="molecule type" value="Genomic_DNA"/>
</dbReference>
<reference evidence="2" key="1">
    <citation type="submission" date="2021-01" db="EMBL/GenBank/DDBJ databases">
        <title>Chromosome-level genome assembly of a human fungal pathogen reveals clustering of transcriptionally co-regulated genes.</title>
        <authorList>
            <person name="Voorhies M."/>
            <person name="Cohen S."/>
            <person name="Shea T.P."/>
            <person name="Petrus S."/>
            <person name="Munoz J.F."/>
            <person name="Poplawski S."/>
            <person name="Goldman W.E."/>
            <person name="Michael T."/>
            <person name="Cuomo C.A."/>
            <person name="Sil A."/>
            <person name="Beyhan S."/>
        </authorList>
    </citation>
    <scope>NUCLEOTIDE SEQUENCE</scope>
    <source>
        <strain evidence="2">WU24</strain>
    </source>
</reference>
<protein>
    <recommendedName>
        <fullName evidence="1">DUF7587 domain-containing protein</fullName>
    </recommendedName>
</protein>
<proteinExistence type="predicted"/>
<evidence type="ECO:0000313" key="2">
    <source>
        <dbReference type="EMBL" id="QSS63440.1"/>
    </source>
</evidence>
<evidence type="ECO:0000313" key="3">
    <source>
        <dbReference type="Proteomes" id="UP000663671"/>
    </source>
</evidence>
<feature type="domain" description="DUF7587" evidence="1">
    <location>
        <begin position="43"/>
        <end position="167"/>
    </location>
</feature>
<dbReference type="VEuPathDB" id="FungiDB:I7I51_00498"/>
<dbReference type="AlphaFoldDB" id="A0A8A1ME37"/>
<name>A0A8A1ME37_AJECA</name>
<dbReference type="Pfam" id="PF24494">
    <property type="entry name" value="DUF7587"/>
    <property type="match status" value="1"/>
</dbReference>